<dbReference type="EMBL" id="JAPNKA010000001">
    <property type="protein sequence ID" value="MCY1079254.1"/>
    <property type="molecule type" value="Genomic_DNA"/>
</dbReference>
<reference evidence="7 8" key="1">
    <citation type="submission" date="2022-11" db="EMBL/GenBank/DDBJ databases">
        <title>Minimal conservation of predation-associated metabolite biosynthetic gene clusters underscores biosynthetic potential of Myxococcota including descriptions for ten novel species: Archangium lansinium sp. nov., Myxococcus landrumus sp. nov., Nannocystis bai.</title>
        <authorList>
            <person name="Ahearne A."/>
            <person name="Stevens C."/>
            <person name="Phillips K."/>
        </authorList>
    </citation>
    <scope>NUCLEOTIDE SEQUENCE [LARGE SCALE GENOMIC DNA]</scope>
    <source>
        <strain evidence="7 8">MIWBW</strain>
    </source>
</reference>
<dbReference type="PROSITE" id="PS50949">
    <property type="entry name" value="HTH_GNTR"/>
    <property type="match status" value="1"/>
</dbReference>
<evidence type="ECO:0000259" key="6">
    <source>
        <dbReference type="PROSITE" id="PS50949"/>
    </source>
</evidence>
<dbReference type="CDD" id="cd00609">
    <property type="entry name" value="AAT_like"/>
    <property type="match status" value="1"/>
</dbReference>
<evidence type="ECO:0000256" key="4">
    <source>
        <dbReference type="ARBA" id="ARBA00023125"/>
    </source>
</evidence>
<dbReference type="InterPro" id="IPR015424">
    <property type="entry name" value="PyrdxlP-dep_Trfase"/>
</dbReference>
<keyword evidence="2" id="KW-0663">Pyridoxal phosphate</keyword>
<dbReference type="SUPFAM" id="SSF46785">
    <property type="entry name" value="Winged helix' DNA-binding domain"/>
    <property type="match status" value="1"/>
</dbReference>
<evidence type="ECO:0000313" key="7">
    <source>
        <dbReference type="EMBL" id="MCY1079254.1"/>
    </source>
</evidence>
<evidence type="ECO:0000256" key="5">
    <source>
        <dbReference type="ARBA" id="ARBA00023163"/>
    </source>
</evidence>
<keyword evidence="8" id="KW-1185">Reference proteome</keyword>
<comment type="caution">
    <text evidence="7">The sequence shown here is derived from an EMBL/GenBank/DDBJ whole genome shotgun (WGS) entry which is preliminary data.</text>
</comment>
<proteinExistence type="inferred from homology"/>
<keyword evidence="7" id="KW-0808">Transferase</keyword>
<organism evidence="7 8">
    <name type="scientific">Archangium lansingense</name>
    <dbReference type="NCBI Taxonomy" id="2995310"/>
    <lineage>
        <taxon>Bacteria</taxon>
        <taxon>Pseudomonadati</taxon>
        <taxon>Myxococcota</taxon>
        <taxon>Myxococcia</taxon>
        <taxon>Myxococcales</taxon>
        <taxon>Cystobacterineae</taxon>
        <taxon>Archangiaceae</taxon>
        <taxon>Archangium</taxon>
    </lineage>
</organism>
<dbReference type="RefSeq" id="WP_267537984.1">
    <property type="nucleotide sequence ID" value="NZ_JAPNKA010000001.1"/>
</dbReference>
<dbReference type="Proteomes" id="UP001207654">
    <property type="component" value="Unassembled WGS sequence"/>
</dbReference>
<dbReference type="InterPro" id="IPR051446">
    <property type="entry name" value="HTH_trans_reg/aminotransferase"/>
</dbReference>
<dbReference type="InterPro" id="IPR004839">
    <property type="entry name" value="Aminotransferase_I/II_large"/>
</dbReference>
<dbReference type="InterPro" id="IPR015421">
    <property type="entry name" value="PyrdxlP-dep_Trfase_major"/>
</dbReference>
<evidence type="ECO:0000256" key="3">
    <source>
        <dbReference type="ARBA" id="ARBA00023015"/>
    </source>
</evidence>
<keyword evidence="7" id="KW-0032">Aminotransferase</keyword>
<dbReference type="SUPFAM" id="SSF53383">
    <property type="entry name" value="PLP-dependent transferases"/>
    <property type="match status" value="1"/>
</dbReference>
<dbReference type="PANTHER" id="PTHR46577:SF1">
    <property type="entry name" value="HTH-TYPE TRANSCRIPTIONAL REGULATORY PROTEIN GABR"/>
    <property type="match status" value="1"/>
</dbReference>
<dbReference type="PANTHER" id="PTHR46577">
    <property type="entry name" value="HTH-TYPE TRANSCRIPTIONAL REGULATORY PROTEIN GABR"/>
    <property type="match status" value="1"/>
</dbReference>
<protein>
    <submittedName>
        <fullName evidence="7">PLP-dependent aminotransferase family protein</fullName>
    </submittedName>
</protein>
<comment type="similarity">
    <text evidence="1">In the C-terminal section; belongs to the class-I pyridoxal-phosphate-dependent aminotransferase family.</text>
</comment>
<gene>
    <name evidence="7" type="ORF">OV287_32820</name>
</gene>
<feature type="domain" description="HTH gntR-type" evidence="6">
    <location>
        <begin position="17"/>
        <end position="85"/>
    </location>
</feature>
<dbReference type="Pfam" id="PF00155">
    <property type="entry name" value="Aminotran_1_2"/>
    <property type="match status" value="1"/>
</dbReference>
<dbReference type="GO" id="GO:0008483">
    <property type="term" value="F:transaminase activity"/>
    <property type="evidence" value="ECO:0007669"/>
    <property type="project" value="UniProtKB-KW"/>
</dbReference>
<accession>A0ABT4AEB2</accession>
<dbReference type="Gene3D" id="3.40.640.10">
    <property type="entry name" value="Type I PLP-dependent aspartate aminotransferase-like (Major domain)"/>
    <property type="match status" value="1"/>
</dbReference>
<dbReference type="Pfam" id="PF00392">
    <property type="entry name" value="GntR"/>
    <property type="match status" value="1"/>
</dbReference>
<keyword evidence="4" id="KW-0238">DNA-binding</keyword>
<dbReference type="SMART" id="SM00345">
    <property type="entry name" value="HTH_GNTR"/>
    <property type="match status" value="1"/>
</dbReference>
<dbReference type="InterPro" id="IPR036388">
    <property type="entry name" value="WH-like_DNA-bd_sf"/>
</dbReference>
<keyword evidence="5" id="KW-0804">Transcription</keyword>
<sequence length="491" mass="53100">MLRTWKLTLEVDPSSPVPLFVQLARAVIRDIERGRLSPGDALPGTRALAASLGIHRNTVDAAYRELVQQGWACAEPSRGTFISQALPVATPKGFGGSLRQRMPARPGFSLPREELSAEWVSPVPKGVLVFNDGAPDVRLAPAVALSRAFRRVLTGRARTALGVGDARGEPGLREALAGMLSRTRGLAAGADDVLVTRGSQMALFLVARALLRPGDVVAVEALGYRPAWDALRLAGARLVGLPVDAQGMRVDALQALMAKRPVRAVYVTPHHQYPTTVTLTAARRMELLRLATEARMAVVEDDYDHEFHYEGRPVLPLASSDRAGCVVYVGSLSKLIAPGLRLGYVVAPAPLVRALSALRTVVDRQGDAPLERALVELLEEGELQRHARRARREYHARRDVLAESLHEELGGSVDFEVPAGGLALWARVDEALDVSAWAERAASHGVHVTPGHAFALEGRGPAAFRLGFASLTPQELREGVRRLALARSRRR</sequence>
<dbReference type="InterPro" id="IPR000524">
    <property type="entry name" value="Tscrpt_reg_HTH_GntR"/>
</dbReference>
<dbReference type="CDD" id="cd07377">
    <property type="entry name" value="WHTH_GntR"/>
    <property type="match status" value="1"/>
</dbReference>
<evidence type="ECO:0000256" key="1">
    <source>
        <dbReference type="ARBA" id="ARBA00005384"/>
    </source>
</evidence>
<keyword evidence="3" id="KW-0805">Transcription regulation</keyword>
<name>A0ABT4AEB2_9BACT</name>
<dbReference type="Gene3D" id="1.10.10.10">
    <property type="entry name" value="Winged helix-like DNA-binding domain superfamily/Winged helix DNA-binding domain"/>
    <property type="match status" value="1"/>
</dbReference>
<evidence type="ECO:0000256" key="2">
    <source>
        <dbReference type="ARBA" id="ARBA00022898"/>
    </source>
</evidence>
<evidence type="ECO:0000313" key="8">
    <source>
        <dbReference type="Proteomes" id="UP001207654"/>
    </source>
</evidence>
<dbReference type="InterPro" id="IPR036390">
    <property type="entry name" value="WH_DNA-bd_sf"/>
</dbReference>